<keyword evidence="2" id="KW-1185">Reference proteome</keyword>
<protein>
    <submittedName>
        <fullName evidence="1">NosL</fullName>
    </submittedName>
</protein>
<dbReference type="PANTHER" id="PTHR41247:SF1">
    <property type="entry name" value="HTH-TYPE TRANSCRIPTIONAL REPRESSOR YCNK"/>
    <property type="match status" value="1"/>
</dbReference>
<dbReference type="Proteomes" id="UP000011550">
    <property type="component" value="Unassembled WGS sequence"/>
</dbReference>
<dbReference type="PANTHER" id="PTHR41247">
    <property type="entry name" value="HTH-TYPE TRANSCRIPTIONAL REPRESSOR YCNK"/>
    <property type="match status" value="1"/>
</dbReference>
<dbReference type="Pfam" id="PF05573">
    <property type="entry name" value="NosL"/>
    <property type="match status" value="1"/>
</dbReference>
<dbReference type="InterPro" id="IPR008719">
    <property type="entry name" value="N2O_reductase_NosL"/>
</dbReference>
<comment type="caution">
    <text evidence="1">The sequence shown here is derived from an EMBL/GenBank/DDBJ whole genome shotgun (WGS) entry which is preliminary data.</text>
</comment>
<dbReference type="PATRIC" id="fig|662479.7.peg.384"/>
<dbReference type="STRING" id="662479.C440_01858"/>
<dbReference type="Gene3D" id="3.30.70.2050">
    <property type="match status" value="1"/>
</dbReference>
<dbReference type="SUPFAM" id="SSF160387">
    <property type="entry name" value="NosL/MerB-like"/>
    <property type="match status" value="1"/>
</dbReference>
<name>M0IQ45_9EURY</name>
<organism evidence="1 2">
    <name type="scientific">Haloferax mucosum ATCC BAA-1512</name>
    <dbReference type="NCBI Taxonomy" id="662479"/>
    <lineage>
        <taxon>Archaea</taxon>
        <taxon>Methanobacteriati</taxon>
        <taxon>Methanobacteriota</taxon>
        <taxon>Stenosarchaea group</taxon>
        <taxon>Halobacteria</taxon>
        <taxon>Halobacteriales</taxon>
        <taxon>Haloferacaceae</taxon>
        <taxon>Haloferax</taxon>
    </lineage>
</organism>
<proteinExistence type="predicted"/>
<dbReference type="PROSITE" id="PS51257">
    <property type="entry name" value="PROKAR_LIPOPROTEIN"/>
    <property type="match status" value="1"/>
</dbReference>
<evidence type="ECO:0000313" key="2">
    <source>
        <dbReference type="Proteomes" id="UP000011550"/>
    </source>
</evidence>
<sequence length="203" mass="22070">MYDDTRSGDESTDLLTRRTATKALSVGALAALAGCIGTTSESESKPDPIDLSGGKEDDQGGMVIGLHAGPNGQIFYRDESPDDHDNPAWFHTLSMGLFPYYFEHEQMGWETEAIYVTDYSVVEYELTTEDGDTFISTHTDADTFGDATEMTYVVDSEVLGGMGKDLIPFSSSSDADDFAEEHGGSTVVFDDVTSSWLSGYMRS</sequence>
<evidence type="ECO:0000313" key="1">
    <source>
        <dbReference type="EMBL" id="ELZ97953.1"/>
    </source>
</evidence>
<reference evidence="1 2" key="1">
    <citation type="journal article" date="2014" name="PLoS Genet.">
        <title>Phylogenetically driven sequencing of extremely halophilic archaea reveals strategies for static and dynamic osmo-response.</title>
        <authorList>
            <person name="Becker E.A."/>
            <person name="Seitzer P.M."/>
            <person name="Tritt A."/>
            <person name="Larsen D."/>
            <person name="Krusor M."/>
            <person name="Yao A.I."/>
            <person name="Wu D."/>
            <person name="Madern D."/>
            <person name="Eisen J.A."/>
            <person name="Darling A.E."/>
            <person name="Facciotti M.T."/>
        </authorList>
    </citation>
    <scope>NUCLEOTIDE SEQUENCE [LARGE SCALE GENOMIC DNA]</scope>
    <source>
        <strain evidence="1 2">ATCC BAA-1512</strain>
    </source>
</reference>
<dbReference type="OrthoDB" id="162738at2157"/>
<dbReference type="RefSeq" id="WP_008317721.1">
    <property type="nucleotide sequence ID" value="NZ_AOLN01000004.1"/>
</dbReference>
<dbReference type="AlphaFoldDB" id="M0IQ45"/>
<gene>
    <name evidence="1" type="ORF">C440_01858</name>
</gene>
<dbReference type="EMBL" id="AOLN01000004">
    <property type="protein sequence ID" value="ELZ97953.1"/>
    <property type="molecule type" value="Genomic_DNA"/>
</dbReference>
<accession>M0IQ45</accession>